<dbReference type="PANTHER" id="PTHR12385:SF34">
    <property type="entry name" value="CHOLINE TRANSPORTER-LIKE PROTEIN 2"/>
    <property type="match status" value="1"/>
</dbReference>
<comment type="subcellular location">
    <subcellularLocation>
        <location evidence="2 16">Cell membrane</location>
        <topology evidence="2 16">Multi-pass membrane protein</topology>
    </subcellularLocation>
    <subcellularLocation>
        <location evidence="1">Mitochondrion outer membrane</location>
        <topology evidence="1">Multi-pass membrane protein</topology>
    </subcellularLocation>
</comment>
<keyword evidence="8 16" id="KW-0812">Transmembrane</keyword>
<gene>
    <name evidence="17" type="primary">slc44a2</name>
</gene>
<reference evidence="17" key="1">
    <citation type="submission" date="2021-04" db="EMBL/GenBank/DDBJ databases">
        <authorList>
            <consortium name="Wellcome Sanger Institute Data Sharing"/>
        </authorList>
    </citation>
    <scope>NUCLEOTIDE SEQUENCE [LARGE SCALE GENOMIC DNA]</scope>
</reference>
<comment type="catalytic activity">
    <reaction evidence="15">
        <text>ethanolamine(out) + n H(+)(in) = ethanolamine(in) + n H(+)(out)</text>
        <dbReference type="Rhea" id="RHEA:75467"/>
        <dbReference type="ChEBI" id="CHEBI:15378"/>
        <dbReference type="ChEBI" id="CHEBI:57603"/>
    </reaction>
</comment>
<feature type="transmembrane region" description="Helical" evidence="16">
    <location>
        <begin position="315"/>
        <end position="336"/>
    </location>
</feature>
<reference evidence="17" key="3">
    <citation type="submission" date="2025-09" db="UniProtKB">
        <authorList>
            <consortium name="Ensembl"/>
        </authorList>
    </citation>
    <scope>IDENTIFICATION</scope>
</reference>
<dbReference type="Ensembl" id="ENSENLT00000038479.1">
    <property type="protein sequence ID" value="ENSENLP00000037466.1"/>
    <property type="gene ID" value="ENSENLG00000015090.1"/>
</dbReference>
<evidence type="ECO:0000256" key="4">
    <source>
        <dbReference type="ARBA" id="ARBA00022448"/>
    </source>
</evidence>
<dbReference type="InterPro" id="IPR007603">
    <property type="entry name" value="Choline_transptr-like"/>
</dbReference>
<evidence type="ECO:0000256" key="1">
    <source>
        <dbReference type="ARBA" id="ARBA00004374"/>
    </source>
</evidence>
<name>A0A665W0T4_ECHNA</name>
<evidence type="ECO:0000256" key="11">
    <source>
        <dbReference type="ARBA" id="ARBA00023128"/>
    </source>
</evidence>
<evidence type="ECO:0000256" key="5">
    <source>
        <dbReference type="ARBA" id="ARBA00022449"/>
    </source>
</evidence>
<dbReference type="GO" id="GO:0005741">
    <property type="term" value="C:mitochondrial outer membrane"/>
    <property type="evidence" value="ECO:0007669"/>
    <property type="project" value="UniProtKB-SubCell"/>
</dbReference>
<sequence>SSKNNILPHRESRKFDPNFKGPIHNRGCTDILCCILFIVALLGYFAVGIIAWSQGDPRKVIYPTDSRGEFCGQVGTPLEKKPLLFYFNILKCASPLVLLEFQCPTTQLCVEKCPDRHLTLVKAKLGSKEDREYYKQFCKDGVDLASSPPEILRDGLCPAMLMPSKAFTRRCLPALGTMKGGVVVVGNETMFDTGEGSNVNATDVLEASKKSNVVVEARQVAMRIFEDYTQSWHWILLGLVIAMVVSLIFIVLLRFLAGIMVWVMIVLVILVIGYGIFHCYMEFASLKGEPGADVTIRDLGLQTDFSVYLQIRQTWLAFMIILAIVEFIIILLLIFLRKRILIAIALIKEASRAVGHVMSSLFYPLLTFALLSVVIAYWAITAVFLSTSNEQVYKVFNTTECQYSRETCDPKTFNTSNASMQCPDAECLFAFYGGETLYHKYLILFQFYNVFLFFWCANFVTALGQVTLSGAFASYYWAFKKPDDIPAYPIFSSLGRALRYHTGSLAFGSLILSVVQVIRVILEYLDHKLKGAQNKCTKFLLSCMKCCFWCLEKCIKFLNRNAYIMVSPFTSDTHFLIKAVEDAAPSLNYYWVPILTVVVGSYLIAHGFFSVYAMCVDTLFLCFLEDLERNDGSAERPYFMSQNLLSLLKKSNEEPKSVD</sequence>
<reference evidence="17" key="2">
    <citation type="submission" date="2025-08" db="UniProtKB">
        <authorList>
            <consortium name="Ensembl"/>
        </authorList>
    </citation>
    <scope>IDENTIFICATION</scope>
</reference>
<protein>
    <recommendedName>
        <fullName evidence="16">Choline transporter-like protein</fullName>
    </recommendedName>
</protein>
<evidence type="ECO:0000256" key="2">
    <source>
        <dbReference type="ARBA" id="ARBA00004651"/>
    </source>
</evidence>
<evidence type="ECO:0000313" key="17">
    <source>
        <dbReference type="Ensembl" id="ENSENLP00000037466.1"/>
    </source>
</evidence>
<keyword evidence="12 16" id="KW-0472">Membrane</keyword>
<evidence type="ECO:0000256" key="14">
    <source>
        <dbReference type="ARBA" id="ARBA00035093"/>
    </source>
</evidence>
<dbReference type="Pfam" id="PF04515">
    <property type="entry name" value="Choline_transpo"/>
    <property type="match status" value="2"/>
</dbReference>
<keyword evidence="11" id="KW-0496">Mitochondrion</keyword>
<keyword evidence="5" id="KW-0050">Antiport</keyword>
<keyword evidence="6" id="KW-1003">Cell membrane</keyword>
<keyword evidence="9" id="KW-1000">Mitochondrion outer membrane</keyword>
<keyword evidence="18" id="KW-1185">Reference proteome</keyword>
<dbReference type="GO" id="GO:0005886">
    <property type="term" value="C:plasma membrane"/>
    <property type="evidence" value="ECO:0007669"/>
    <property type="project" value="UniProtKB-SubCell"/>
</dbReference>
<evidence type="ECO:0000256" key="7">
    <source>
        <dbReference type="ARBA" id="ARBA00022553"/>
    </source>
</evidence>
<evidence type="ECO:0000256" key="13">
    <source>
        <dbReference type="ARBA" id="ARBA00023180"/>
    </source>
</evidence>
<feature type="transmembrane region" description="Helical" evidence="16">
    <location>
        <begin position="357"/>
        <end position="380"/>
    </location>
</feature>
<feature type="transmembrane region" description="Helical" evidence="16">
    <location>
        <begin position="232"/>
        <end position="252"/>
    </location>
</feature>
<evidence type="ECO:0000256" key="10">
    <source>
        <dbReference type="ARBA" id="ARBA00022989"/>
    </source>
</evidence>
<keyword evidence="7" id="KW-0597">Phosphoprotein</keyword>
<evidence type="ECO:0000256" key="16">
    <source>
        <dbReference type="RuleBase" id="RU368066"/>
    </source>
</evidence>
<comment type="similarity">
    <text evidence="3 16">Belongs to the CTL (choline transporter-like) family.</text>
</comment>
<evidence type="ECO:0000256" key="12">
    <source>
        <dbReference type="ARBA" id="ARBA00023136"/>
    </source>
</evidence>
<dbReference type="PANTHER" id="PTHR12385">
    <property type="entry name" value="CHOLINE TRANSPORTER-LIKE (SLC FAMILY 44)"/>
    <property type="match status" value="1"/>
</dbReference>
<feature type="transmembrane region" description="Helical" evidence="16">
    <location>
        <begin position="31"/>
        <end position="52"/>
    </location>
</feature>
<dbReference type="GO" id="GO:0015297">
    <property type="term" value="F:antiporter activity"/>
    <property type="evidence" value="ECO:0007669"/>
    <property type="project" value="UniProtKB-KW"/>
</dbReference>
<evidence type="ECO:0000256" key="6">
    <source>
        <dbReference type="ARBA" id="ARBA00022475"/>
    </source>
</evidence>
<keyword evidence="10 16" id="KW-1133">Transmembrane helix</keyword>
<evidence type="ECO:0000256" key="3">
    <source>
        <dbReference type="ARBA" id="ARBA00007168"/>
    </source>
</evidence>
<comment type="function">
    <text evidence="16">Choline transporter.</text>
</comment>
<dbReference type="AlphaFoldDB" id="A0A665W0T4"/>
<organism evidence="17 18">
    <name type="scientific">Echeneis naucrates</name>
    <name type="common">Live sharksucker</name>
    <dbReference type="NCBI Taxonomy" id="173247"/>
    <lineage>
        <taxon>Eukaryota</taxon>
        <taxon>Metazoa</taxon>
        <taxon>Chordata</taxon>
        <taxon>Craniata</taxon>
        <taxon>Vertebrata</taxon>
        <taxon>Euteleostomi</taxon>
        <taxon>Actinopterygii</taxon>
        <taxon>Neopterygii</taxon>
        <taxon>Teleostei</taxon>
        <taxon>Neoteleostei</taxon>
        <taxon>Acanthomorphata</taxon>
        <taxon>Carangaria</taxon>
        <taxon>Carangiformes</taxon>
        <taxon>Echeneidae</taxon>
        <taxon>Echeneis</taxon>
    </lineage>
</organism>
<dbReference type="Proteomes" id="UP000472264">
    <property type="component" value="Chromosome 1"/>
</dbReference>
<evidence type="ECO:0000256" key="8">
    <source>
        <dbReference type="ARBA" id="ARBA00022692"/>
    </source>
</evidence>
<feature type="transmembrane region" description="Helical" evidence="16">
    <location>
        <begin position="259"/>
        <end position="277"/>
    </location>
</feature>
<feature type="transmembrane region" description="Helical" evidence="16">
    <location>
        <begin position="590"/>
        <end position="615"/>
    </location>
</feature>
<comment type="catalytic activity">
    <reaction evidence="14">
        <text>choline(out) + n H(+)(in) = choline(in) + n H(+)(out)</text>
        <dbReference type="Rhea" id="RHEA:75463"/>
        <dbReference type="ChEBI" id="CHEBI:15354"/>
        <dbReference type="ChEBI" id="CHEBI:15378"/>
    </reaction>
</comment>
<keyword evidence="4" id="KW-0813">Transport</keyword>
<feature type="transmembrane region" description="Helical" evidence="16">
    <location>
        <begin position="500"/>
        <end position="522"/>
    </location>
</feature>
<evidence type="ECO:0000313" key="18">
    <source>
        <dbReference type="Proteomes" id="UP000472264"/>
    </source>
</evidence>
<evidence type="ECO:0000256" key="9">
    <source>
        <dbReference type="ARBA" id="ARBA00022787"/>
    </source>
</evidence>
<feature type="transmembrane region" description="Helical" evidence="16">
    <location>
        <begin position="452"/>
        <end position="479"/>
    </location>
</feature>
<accession>A0A665W0T4</accession>
<evidence type="ECO:0000256" key="15">
    <source>
        <dbReference type="ARBA" id="ARBA00036560"/>
    </source>
</evidence>
<keyword evidence="13" id="KW-0325">Glycoprotein</keyword>
<proteinExistence type="inferred from homology"/>